<dbReference type="OrthoDB" id="1028014at2759"/>
<comment type="caution">
    <text evidence="2">The sequence shown here is derived from an EMBL/GenBank/DDBJ whole genome shotgun (WGS) entry which is preliminary data.</text>
</comment>
<evidence type="ECO:0000313" key="3">
    <source>
        <dbReference type="Proteomes" id="UP000299102"/>
    </source>
</evidence>
<sequence>MKTYTALQVCRGSSSGSVDALTPIVLRSNFELGAKFMEEGKQFEAITCICNGVDNFSKCGALPHCETHIAQEALRSCFAASGNVHLAPIAGSLKDRSSGQRLSGLQAYSVTSVLLPFSALPVLEKIGTSDVEDGHYVYAINECRQRYYITRLRTVTSYNKAVYSVSNKESVPRLTSHRGSPHKQIGTSPTPVHLHANRLLGAANSEDRSCYA</sequence>
<evidence type="ECO:0000256" key="1">
    <source>
        <dbReference type="SAM" id="MobiDB-lite"/>
    </source>
</evidence>
<dbReference type="EMBL" id="BGZK01002756">
    <property type="protein sequence ID" value="GBP96234.1"/>
    <property type="molecule type" value="Genomic_DNA"/>
</dbReference>
<proteinExistence type="predicted"/>
<keyword evidence="3" id="KW-1185">Reference proteome</keyword>
<accession>A0A4C2AAJ6</accession>
<name>A0A4C2AAJ6_EUMVA</name>
<organism evidence="2 3">
    <name type="scientific">Eumeta variegata</name>
    <name type="common">Bagworm moth</name>
    <name type="synonym">Eumeta japonica</name>
    <dbReference type="NCBI Taxonomy" id="151549"/>
    <lineage>
        <taxon>Eukaryota</taxon>
        <taxon>Metazoa</taxon>
        <taxon>Ecdysozoa</taxon>
        <taxon>Arthropoda</taxon>
        <taxon>Hexapoda</taxon>
        <taxon>Insecta</taxon>
        <taxon>Pterygota</taxon>
        <taxon>Neoptera</taxon>
        <taxon>Endopterygota</taxon>
        <taxon>Lepidoptera</taxon>
        <taxon>Glossata</taxon>
        <taxon>Ditrysia</taxon>
        <taxon>Tineoidea</taxon>
        <taxon>Psychidae</taxon>
        <taxon>Oiketicinae</taxon>
        <taxon>Eumeta</taxon>
    </lineage>
</organism>
<protein>
    <submittedName>
        <fullName evidence="2">Uncharacterized protein</fullName>
    </submittedName>
</protein>
<dbReference type="AlphaFoldDB" id="A0A4C2AAJ6"/>
<gene>
    <name evidence="2" type="ORF">EVAR_69616_1</name>
</gene>
<dbReference type="Proteomes" id="UP000299102">
    <property type="component" value="Unassembled WGS sequence"/>
</dbReference>
<feature type="region of interest" description="Disordered" evidence="1">
    <location>
        <begin position="172"/>
        <end position="191"/>
    </location>
</feature>
<reference evidence="2 3" key="1">
    <citation type="journal article" date="2019" name="Commun. Biol.">
        <title>The bagworm genome reveals a unique fibroin gene that provides high tensile strength.</title>
        <authorList>
            <person name="Kono N."/>
            <person name="Nakamura H."/>
            <person name="Ohtoshi R."/>
            <person name="Tomita M."/>
            <person name="Numata K."/>
            <person name="Arakawa K."/>
        </authorList>
    </citation>
    <scope>NUCLEOTIDE SEQUENCE [LARGE SCALE GENOMIC DNA]</scope>
</reference>
<evidence type="ECO:0000313" key="2">
    <source>
        <dbReference type="EMBL" id="GBP96234.1"/>
    </source>
</evidence>